<dbReference type="AlphaFoldDB" id="A0A2H0X7K7"/>
<dbReference type="Proteomes" id="UP000231414">
    <property type="component" value="Unassembled WGS sequence"/>
</dbReference>
<dbReference type="HAMAP" id="MF_00023">
    <property type="entry name" value="SmpB"/>
    <property type="match status" value="1"/>
</dbReference>
<dbReference type="InterPro" id="IPR020081">
    <property type="entry name" value="SsrA-bd_prot_CS"/>
</dbReference>
<sequence>MEQKILAQNKKAYFDYSIGDTYIAGLVLFGPEVKSAREGGAKIVGAYLSFSQNEAFILGLHIRPYSHTRYELNDPDRPKKLLLNAKEIKKLNGVASRKGVSIIPLELFAQGRLLKLKIGIGVGKKNYDKREALKKKSVEKRLRHGESAF</sequence>
<dbReference type="NCBIfam" id="NF003843">
    <property type="entry name" value="PRK05422.1"/>
    <property type="match status" value="1"/>
</dbReference>
<gene>
    <name evidence="3" type="primary">smpB</name>
    <name evidence="4" type="ORF">COT52_01735</name>
</gene>
<dbReference type="Pfam" id="PF01668">
    <property type="entry name" value="SmpB"/>
    <property type="match status" value="1"/>
</dbReference>
<evidence type="ECO:0000313" key="4">
    <source>
        <dbReference type="EMBL" id="PIS20831.1"/>
    </source>
</evidence>
<comment type="function">
    <text evidence="3">Required for rescue of stalled ribosomes mediated by trans-translation. Binds to transfer-messenger RNA (tmRNA), required for stable association of tmRNA with ribosomes. tmRNA and SmpB together mimic tRNA shape, replacing the anticodon stem-loop with SmpB. tmRNA is encoded by the ssrA gene; the 2 termini fold to resemble tRNA(Ala) and it encodes a 'tag peptide', a short internal open reading frame. During trans-translation Ala-aminoacylated tmRNA acts like a tRNA, entering the A-site of stalled ribosomes, displacing the stalled mRNA. The ribosome then switches to translate the ORF on the tmRNA; the nascent peptide is terminated with the 'tag peptide' encoded by the tmRNA and targeted for degradation. The ribosome is freed to recommence translation, which seems to be the essential function of trans-translation.</text>
</comment>
<dbReference type="Gene3D" id="2.40.280.10">
    <property type="match status" value="1"/>
</dbReference>
<dbReference type="GO" id="GO:0070930">
    <property type="term" value="P:trans-translation-dependent protein tagging"/>
    <property type="evidence" value="ECO:0007669"/>
    <property type="project" value="TreeGrafter"/>
</dbReference>
<dbReference type="SUPFAM" id="SSF74982">
    <property type="entry name" value="Small protein B (SmpB)"/>
    <property type="match status" value="1"/>
</dbReference>
<dbReference type="EMBL" id="PEYW01000026">
    <property type="protein sequence ID" value="PIS20831.1"/>
    <property type="molecule type" value="Genomic_DNA"/>
</dbReference>
<dbReference type="PANTHER" id="PTHR30308:SF2">
    <property type="entry name" value="SSRA-BINDING PROTEIN"/>
    <property type="match status" value="1"/>
</dbReference>
<protein>
    <recommendedName>
        <fullName evidence="3">SsrA-binding protein</fullName>
    </recommendedName>
    <alternativeName>
        <fullName evidence="3">Small protein B</fullName>
    </alternativeName>
</protein>
<dbReference type="GO" id="GO:0003723">
    <property type="term" value="F:RNA binding"/>
    <property type="evidence" value="ECO:0007669"/>
    <property type="project" value="UniProtKB-UniRule"/>
</dbReference>
<dbReference type="PROSITE" id="PS01317">
    <property type="entry name" value="SSRP"/>
    <property type="match status" value="1"/>
</dbReference>
<keyword evidence="2 3" id="KW-0694">RNA-binding</keyword>
<dbReference type="InterPro" id="IPR023620">
    <property type="entry name" value="SmpB"/>
</dbReference>
<comment type="subcellular location">
    <subcellularLocation>
        <location evidence="3">Cytoplasm</location>
    </subcellularLocation>
    <text evidence="3">The tmRNA-SmpB complex associates with stalled 70S ribosomes.</text>
</comment>
<dbReference type="PANTHER" id="PTHR30308">
    <property type="entry name" value="TMRNA-BINDING COMPONENT OF TRANS-TRANSLATION TAGGING COMPLEX"/>
    <property type="match status" value="1"/>
</dbReference>
<dbReference type="CDD" id="cd09294">
    <property type="entry name" value="SmpB"/>
    <property type="match status" value="1"/>
</dbReference>
<name>A0A2H0X7K7_UNCKA</name>
<reference evidence="5" key="1">
    <citation type="submission" date="2017-09" db="EMBL/GenBank/DDBJ databases">
        <title>Depth-based differentiation of microbial function through sediment-hosted aquifers and enrichment of novel symbionts in the deep terrestrial subsurface.</title>
        <authorList>
            <person name="Probst A.J."/>
            <person name="Ladd B."/>
            <person name="Jarett J.K."/>
            <person name="Geller-Mcgrath D.E."/>
            <person name="Sieber C.M.K."/>
            <person name="Emerson J.B."/>
            <person name="Anantharaman K."/>
            <person name="Thomas B.C."/>
            <person name="Malmstrom R."/>
            <person name="Stieglmeier M."/>
            <person name="Klingl A."/>
            <person name="Woyke T."/>
            <person name="Ryan C.M."/>
            <person name="Banfield J.F."/>
        </authorList>
    </citation>
    <scope>NUCLEOTIDE SEQUENCE [LARGE SCALE GENOMIC DNA]</scope>
</reference>
<accession>A0A2H0X7K7</accession>
<evidence type="ECO:0000256" key="3">
    <source>
        <dbReference type="HAMAP-Rule" id="MF_00023"/>
    </source>
</evidence>
<dbReference type="GO" id="GO:0070929">
    <property type="term" value="P:trans-translation"/>
    <property type="evidence" value="ECO:0007669"/>
    <property type="project" value="UniProtKB-UniRule"/>
</dbReference>
<keyword evidence="1 3" id="KW-0963">Cytoplasm</keyword>
<organism evidence="4 5">
    <name type="scientific">candidate division WWE3 bacterium CG08_land_8_20_14_0_20_43_13</name>
    <dbReference type="NCBI Taxonomy" id="1975087"/>
    <lineage>
        <taxon>Bacteria</taxon>
        <taxon>Katanobacteria</taxon>
    </lineage>
</organism>
<evidence type="ECO:0000256" key="2">
    <source>
        <dbReference type="ARBA" id="ARBA00022884"/>
    </source>
</evidence>
<dbReference type="NCBIfam" id="TIGR00086">
    <property type="entry name" value="smpB"/>
    <property type="match status" value="1"/>
</dbReference>
<dbReference type="InterPro" id="IPR000037">
    <property type="entry name" value="SsrA-bd_prot"/>
</dbReference>
<evidence type="ECO:0000256" key="1">
    <source>
        <dbReference type="ARBA" id="ARBA00022490"/>
    </source>
</evidence>
<dbReference type="GO" id="GO:0005829">
    <property type="term" value="C:cytosol"/>
    <property type="evidence" value="ECO:0007669"/>
    <property type="project" value="TreeGrafter"/>
</dbReference>
<proteinExistence type="inferred from homology"/>
<comment type="caution">
    <text evidence="4">The sequence shown here is derived from an EMBL/GenBank/DDBJ whole genome shotgun (WGS) entry which is preliminary data.</text>
</comment>
<comment type="similarity">
    <text evidence="3">Belongs to the SmpB family.</text>
</comment>
<evidence type="ECO:0000313" key="5">
    <source>
        <dbReference type="Proteomes" id="UP000231414"/>
    </source>
</evidence>